<feature type="transmembrane region" description="Helical" evidence="1">
    <location>
        <begin position="41"/>
        <end position="61"/>
    </location>
</feature>
<dbReference type="EMBL" id="RBVA01001022">
    <property type="protein sequence ID" value="RMV83254.1"/>
    <property type="molecule type" value="Genomic_DNA"/>
</dbReference>
<sequence length="243" mass="28043">MKIRVNHMIEPQPIAIKKGLYGSFFLIALFGTMSTFKSDFFWLVCLGLFTLLMRAIYLIYLSESFTAIAVHSFTGLFSSFLLMNTSVIYLIAKSEYGASTTDALSWAMIPALLMLVSFLFIYFTKSRSGQLSFETRDNKVYMVHGYVSTRNGNLLSGGVIVAGIAAMIVWHIELIIMVSIWIALSNLYLLYWNRDAIRILKKILALEKKRNRSYTFEYVEQLREARSRWWLGRFLKWVISLSK</sequence>
<dbReference type="AlphaFoldDB" id="A0A3M6FTF0"/>
<feature type="transmembrane region" description="Helical" evidence="1">
    <location>
        <begin position="20"/>
        <end position="35"/>
    </location>
</feature>
<evidence type="ECO:0000256" key="1">
    <source>
        <dbReference type="SAM" id="Phobius"/>
    </source>
</evidence>
<feature type="transmembrane region" description="Helical" evidence="1">
    <location>
        <begin position="104"/>
        <end position="123"/>
    </location>
</feature>
<accession>A0A3M6FTF0</accession>
<evidence type="ECO:0000313" key="2">
    <source>
        <dbReference type="EMBL" id="RMV83254.1"/>
    </source>
</evidence>
<evidence type="ECO:0008006" key="4">
    <source>
        <dbReference type="Google" id="ProtNLM"/>
    </source>
</evidence>
<protein>
    <recommendedName>
        <fullName evidence="4">Pyruvate/2-oxoglutarate dehydrogenase complex</fullName>
    </recommendedName>
</protein>
<evidence type="ECO:0000313" key="3">
    <source>
        <dbReference type="Proteomes" id="UP000271531"/>
    </source>
</evidence>
<organism evidence="2 3">
    <name type="scientific">Pseudomonas amygdali pv. tabaci</name>
    <name type="common">Pseudomonas syringae pv. tabaci</name>
    <dbReference type="NCBI Taxonomy" id="322"/>
    <lineage>
        <taxon>Bacteria</taxon>
        <taxon>Pseudomonadati</taxon>
        <taxon>Pseudomonadota</taxon>
        <taxon>Gammaproteobacteria</taxon>
        <taxon>Pseudomonadales</taxon>
        <taxon>Pseudomonadaceae</taxon>
        <taxon>Pseudomonas</taxon>
        <taxon>Pseudomonas amygdali</taxon>
    </lineage>
</organism>
<dbReference type="Proteomes" id="UP000271531">
    <property type="component" value="Unassembled WGS sequence"/>
</dbReference>
<proteinExistence type="predicted"/>
<name>A0A3M6FTF0_PSEAJ</name>
<keyword evidence="1" id="KW-1133">Transmembrane helix</keyword>
<feature type="transmembrane region" description="Helical" evidence="1">
    <location>
        <begin position="152"/>
        <end position="169"/>
    </location>
</feature>
<comment type="caution">
    <text evidence="2">The sequence shown here is derived from an EMBL/GenBank/DDBJ whole genome shotgun (WGS) entry which is preliminary data.</text>
</comment>
<keyword evidence="1" id="KW-0472">Membrane</keyword>
<reference evidence="2 3" key="1">
    <citation type="submission" date="2018-08" db="EMBL/GenBank/DDBJ databases">
        <title>Recombination of ecologically and evolutionarily significant loci maintains genetic cohesion in the Pseudomonas syringae species complex.</title>
        <authorList>
            <person name="Dillon M."/>
            <person name="Thakur S."/>
            <person name="Almeida R.N.D."/>
            <person name="Weir B.S."/>
            <person name="Guttman D.S."/>
        </authorList>
    </citation>
    <scope>NUCLEOTIDE SEQUENCE [LARGE SCALE GENOMIC DNA]</scope>
    <source>
        <strain evidence="2 3">ICMP 4525</strain>
    </source>
</reference>
<feature type="transmembrane region" description="Helical" evidence="1">
    <location>
        <begin position="175"/>
        <end position="192"/>
    </location>
</feature>
<feature type="transmembrane region" description="Helical" evidence="1">
    <location>
        <begin position="73"/>
        <end position="92"/>
    </location>
</feature>
<keyword evidence="1" id="KW-0812">Transmembrane</keyword>
<gene>
    <name evidence="2" type="ORF">ALP03_05085</name>
</gene>